<dbReference type="Proteomes" id="UP001434883">
    <property type="component" value="Unassembled WGS sequence"/>
</dbReference>
<protein>
    <submittedName>
        <fullName evidence="1">Uncharacterized protein</fullName>
    </submittedName>
</protein>
<evidence type="ECO:0000313" key="2">
    <source>
        <dbReference type="Proteomes" id="UP001434883"/>
    </source>
</evidence>
<organism evidence="1 2">
    <name type="scientific">Xenoophorus captivus</name>
    <dbReference type="NCBI Taxonomy" id="1517983"/>
    <lineage>
        <taxon>Eukaryota</taxon>
        <taxon>Metazoa</taxon>
        <taxon>Chordata</taxon>
        <taxon>Craniata</taxon>
        <taxon>Vertebrata</taxon>
        <taxon>Euteleostomi</taxon>
        <taxon>Actinopterygii</taxon>
        <taxon>Neopterygii</taxon>
        <taxon>Teleostei</taxon>
        <taxon>Neoteleostei</taxon>
        <taxon>Acanthomorphata</taxon>
        <taxon>Ovalentaria</taxon>
        <taxon>Atherinomorphae</taxon>
        <taxon>Cyprinodontiformes</taxon>
        <taxon>Goodeidae</taxon>
        <taxon>Xenoophorus</taxon>
    </lineage>
</organism>
<gene>
    <name evidence="1" type="ORF">XENOCAPTIV_002330</name>
</gene>
<reference evidence="1 2" key="1">
    <citation type="submission" date="2021-06" db="EMBL/GenBank/DDBJ databases">
        <authorList>
            <person name="Palmer J.M."/>
        </authorList>
    </citation>
    <scope>NUCLEOTIDE SEQUENCE [LARGE SCALE GENOMIC DNA]</scope>
    <source>
        <strain evidence="1 2">XC_2019</strain>
        <tissue evidence="1">Muscle</tissue>
    </source>
</reference>
<proteinExistence type="predicted"/>
<keyword evidence="2" id="KW-1185">Reference proteome</keyword>
<evidence type="ECO:0000313" key="1">
    <source>
        <dbReference type="EMBL" id="MEQ2209673.1"/>
    </source>
</evidence>
<accession>A0ABV0RNC5</accession>
<name>A0ABV0RNC5_9TELE</name>
<comment type="caution">
    <text evidence="1">The sequence shown here is derived from an EMBL/GenBank/DDBJ whole genome shotgun (WGS) entry which is preliminary data.</text>
</comment>
<dbReference type="EMBL" id="JAHRIN010051646">
    <property type="protein sequence ID" value="MEQ2209673.1"/>
    <property type="molecule type" value="Genomic_DNA"/>
</dbReference>
<sequence length="111" mass="13239">MDLLIFLCQTNFQLFKLFREWPVWRKSKPTCEFLLLQRSPLSEVLEHYGWKWQLNILFNGFLETPVMSELRRLLSCVVTVVYLTKMAVTQQLPFSDFTISVVQICGEYRKL</sequence>